<dbReference type="GO" id="GO:0005829">
    <property type="term" value="C:cytosol"/>
    <property type="evidence" value="ECO:0007669"/>
    <property type="project" value="TreeGrafter"/>
</dbReference>
<dbReference type="Pfam" id="PF14602">
    <property type="entry name" value="Hexapep_2"/>
    <property type="match status" value="1"/>
</dbReference>
<gene>
    <name evidence="3" type="ORF">DIU31_007920</name>
</gene>
<dbReference type="InterPro" id="IPR011004">
    <property type="entry name" value="Trimer_LpxA-like_sf"/>
</dbReference>
<proteinExistence type="inferred from homology"/>
<protein>
    <submittedName>
        <fullName evidence="3">Acyltransferase</fullName>
    </submittedName>
</protein>
<reference evidence="3 4" key="1">
    <citation type="submission" date="2019-08" db="EMBL/GenBank/DDBJ databases">
        <title>Comparative genome analysis confer to the adaptation heavy metal polluted environment.</title>
        <authorList>
            <person name="Li Y."/>
        </authorList>
    </citation>
    <scope>NUCLEOTIDE SEQUENCE [LARGE SCALE GENOMIC DNA]</scope>
    <source>
        <strain evidence="3 4">P2</strain>
    </source>
</reference>
<dbReference type="SUPFAM" id="SSF51161">
    <property type="entry name" value="Trimeric LpxA-like enzymes"/>
    <property type="match status" value="1"/>
</dbReference>
<comment type="similarity">
    <text evidence="1">Belongs to the transferase hexapeptide repeat family.</text>
</comment>
<dbReference type="PANTHER" id="PTHR23416:SF23">
    <property type="entry name" value="ACETYLTRANSFERASE C18B11.09C-RELATED"/>
    <property type="match status" value="1"/>
</dbReference>
<dbReference type="Proteomes" id="UP000250557">
    <property type="component" value="Chromosome"/>
</dbReference>
<evidence type="ECO:0000256" key="2">
    <source>
        <dbReference type="ARBA" id="ARBA00022679"/>
    </source>
</evidence>
<dbReference type="PANTHER" id="PTHR23416">
    <property type="entry name" value="SIALIC ACID SYNTHASE-RELATED"/>
    <property type="match status" value="1"/>
</dbReference>
<evidence type="ECO:0000313" key="4">
    <source>
        <dbReference type="Proteomes" id="UP000250557"/>
    </source>
</evidence>
<dbReference type="InterPro" id="IPR001451">
    <property type="entry name" value="Hexapep"/>
</dbReference>
<dbReference type="EMBL" id="CP043451">
    <property type="protein sequence ID" value="QEM03449.1"/>
    <property type="molecule type" value="Genomic_DNA"/>
</dbReference>
<name>A0AAE6JD27_9SPHI</name>
<accession>A0AAE6JD27</accession>
<dbReference type="Pfam" id="PF00132">
    <property type="entry name" value="Hexapep"/>
    <property type="match status" value="1"/>
</dbReference>
<organism evidence="3 4">
    <name type="scientific">Mucilaginibacter rubeus</name>
    <dbReference type="NCBI Taxonomy" id="2027860"/>
    <lineage>
        <taxon>Bacteria</taxon>
        <taxon>Pseudomonadati</taxon>
        <taxon>Bacteroidota</taxon>
        <taxon>Sphingobacteriia</taxon>
        <taxon>Sphingobacteriales</taxon>
        <taxon>Sphingobacteriaceae</taxon>
        <taxon>Mucilaginibacter</taxon>
    </lineage>
</organism>
<keyword evidence="3" id="KW-0012">Acyltransferase</keyword>
<dbReference type="GO" id="GO:0008374">
    <property type="term" value="F:O-acyltransferase activity"/>
    <property type="evidence" value="ECO:0007669"/>
    <property type="project" value="TreeGrafter"/>
</dbReference>
<dbReference type="Gene3D" id="2.160.10.10">
    <property type="entry name" value="Hexapeptide repeat proteins"/>
    <property type="match status" value="1"/>
</dbReference>
<dbReference type="CDD" id="cd04647">
    <property type="entry name" value="LbH_MAT_like"/>
    <property type="match status" value="1"/>
</dbReference>
<evidence type="ECO:0000313" key="3">
    <source>
        <dbReference type="EMBL" id="QEM03449.1"/>
    </source>
</evidence>
<sequence length="211" mass="22839">MGRIKSIIISFLRLTKVHRLINAANEADELDACQKSVTNTGGFFLNGAHVYNLSNDKTNISIGLETYINGELKTLIYGGKISIGKHSYVGLNSKIWSGEMITIGDHVLISHNVHIVDTNSHEVQHDERAESFMKTVKNGGNYLVKGSVQTAPIIIEDHVWINFNVIILKGVTIGTGAIIAAGSVVTKDVAPFTLVGGNPAKFIKSLDNVKS</sequence>
<evidence type="ECO:0000256" key="1">
    <source>
        <dbReference type="ARBA" id="ARBA00007274"/>
    </source>
</evidence>
<keyword evidence="2" id="KW-0808">Transferase</keyword>
<dbReference type="InterPro" id="IPR051159">
    <property type="entry name" value="Hexapeptide_acetyltransf"/>
</dbReference>
<dbReference type="AlphaFoldDB" id="A0AAE6JD27"/>